<feature type="compositionally biased region" description="Basic and acidic residues" evidence="4">
    <location>
        <begin position="394"/>
        <end position="404"/>
    </location>
</feature>
<keyword evidence="2" id="KW-0159">Chromosome partition</keyword>
<dbReference type="Proteomes" id="UP001217582">
    <property type="component" value="Chromosome 9"/>
</dbReference>
<evidence type="ECO:0000256" key="4">
    <source>
        <dbReference type="SAM" id="MobiDB-lite"/>
    </source>
</evidence>
<keyword evidence="3" id="KW-0175">Coiled coil</keyword>
<feature type="region of interest" description="Disordered" evidence="4">
    <location>
        <begin position="153"/>
        <end position="404"/>
    </location>
</feature>
<protein>
    <recommendedName>
        <fullName evidence="5">Shugoshin C-terminal domain-containing protein</fullName>
    </recommendedName>
</protein>
<dbReference type="Pfam" id="PF07557">
    <property type="entry name" value="Shugoshin_C"/>
    <property type="match status" value="1"/>
</dbReference>
<reference evidence="6 7" key="1">
    <citation type="submission" date="2023-03" db="EMBL/GenBank/DDBJ databases">
        <title>Mating type loci evolution in Malassezia.</title>
        <authorList>
            <person name="Coelho M.A."/>
        </authorList>
    </citation>
    <scope>NUCLEOTIDE SEQUENCE [LARGE SCALE GENOMIC DNA]</scope>
    <source>
        <strain evidence="6 7">CBS 13387</strain>
    </source>
</reference>
<dbReference type="AlphaFoldDB" id="A0AAJ5Z874"/>
<sequence length="404" mass="44657">MRTRQESQRLSGVDASAMQLDEILSHFEQYRRKHAAQNRDIVQANALAHARIRELEARVLQLESECAEHKLAAGRQSAHVRCLEYTLECVRVGWETMAHALRDCGVPTPQRTRERAASALPTPPTVRTRQIVLQDDRPTTRLPAAYATPLASEWIQEEASSPTPVDSPRVASPLCGDACPPSVSRRRPSRRAPSREPEIEPPSALDPASSPRPPSPRLASPHPPSPRPESPRPESPPPAPEQERAQAMTASPPDTAPPNDVPARTPTTPVRPRSPVADVDVPDRTRRTRKSINYALPKLNTKMRKPDPDDDAAADTKRPRTSRKSVATPSPPRRPRRSRDTSRRATPQVSKHRNTPAASPFQPRTNTTPFVPSRPSSTMPSWASSLLHLPSPEPPRHAKENALP</sequence>
<organism evidence="6 7">
    <name type="scientific">Malassezia arunalokei</name>
    <dbReference type="NCBI Taxonomy" id="1514897"/>
    <lineage>
        <taxon>Eukaryota</taxon>
        <taxon>Fungi</taxon>
        <taxon>Dikarya</taxon>
        <taxon>Basidiomycota</taxon>
        <taxon>Ustilaginomycotina</taxon>
        <taxon>Malasseziomycetes</taxon>
        <taxon>Malasseziales</taxon>
        <taxon>Malasseziaceae</taxon>
        <taxon>Malassezia</taxon>
    </lineage>
</organism>
<feature type="region of interest" description="Disordered" evidence="4">
    <location>
        <begin position="106"/>
        <end position="126"/>
    </location>
</feature>
<feature type="coiled-coil region" evidence="3">
    <location>
        <begin position="45"/>
        <end position="72"/>
    </location>
</feature>
<evidence type="ECO:0000256" key="1">
    <source>
        <dbReference type="ARBA" id="ARBA00010845"/>
    </source>
</evidence>
<dbReference type="InterPro" id="IPR011515">
    <property type="entry name" value="Shugoshin_C"/>
</dbReference>
<evidence type="ECO:0000256" key="2">
    <source>
        <dbReference type="ARBA" id="ARBA00022829"/>
    </source>
</evidence>
<accession>A0AAJ5Z874</accession>
<dbReference type="EMBL" id="CP119924">
    <property type="protein sequence ID" value="WFD17749.1"/>
    <property type="molecule type" value="Genomic_DNA"/>
</dbReference>
<evidence type="ECO:0000313" key="6">
    <source>
        <dbReference type="EMBL" id="WFD17749.1"/>
    </source>
</evidence>
<feature type="compositionally biased region" description="Low complexity" evidence="4">
    <location>
        <begin position="261"/>
        <end position="279"/>
    </location>
</feature>
<evidence type="ECO:0000313" key="7">
    <source>
        <dbReference type="Proteomes" id="UP001217582"/>
    </source>
</evidence>
<dbReference type="GO" id="GO:0045132">
    <property type="term" value="P:meiotic chromosome segregation"/>
    <property type="evidence" value="ECO:0007669"/>
    <property type="project" value="InterPro"/>
</dbReference>
<evidence type="ECO:0000256" key="3">
    <source>
        <dbReference type="SAM" id="Coils"/>
    </source>
</evidence>
<dbReference type="GO" id="GO:0000775">
    <property type="term" value="C:chromosome, centromeric region"/>
    <property type="evidence" value="ECO:0007669"/>
    <property type="project" value="InterPro"/>
</dbReference>
<evidence type="ECO:0000259" key="5">
    <source>
        <dbReference type="Pfam" id="PF07557"/>
    </source>
</evidence>
<dbReference type="GO" id="GO:0005634">
    <property type="term" value="C:nucleus"/>
    <property type="evidence" value="ECO:0007669"/>
    <property type="project" value="InterPro"/>
</dbReference>
<keyword evidence="7" id="KW-1185">Reference proteome</keyword>
<feature type="domain" description="Shugoshin C-terminal" evidence="5">
    <location>
        <begin position="285"/>
        <end position="305"/>
    </location>
</feature>
<comment type="similarity">
    <text evidence="1">Belongs to the shugoshin family.</text>
</comment>
<feature type="compositionally biased region" description="Pro residues" evidence="4">
    <location>
        <begin position="210"/>
        <end position="240"/>
    </location>
</feature>
<feature type="compositionally biased region" description="Polar residues" evidence="4">
    <location>
        <begin position="362"/>
        <end position="383"/>
    </location>
</feature>
<gene>
    <name evidence="6" type="ORF">MARU1_003812</name>
</gene>
<proteinExistence type="inferred from homology"/>
<name>A0AAJ5Z874_9BASI</name>